<evidence type="ECO:0000313" key="2">
    <source>
        <dbReference type="RefSeq" id="XP_075092320.1"/>
    </source>
</evidence>
<reference evidence="2" key="2">
    <citation type="submission" date="2025-08" db="UniProtKB">
        <authorList>
            <consortium name="RefSeq"/>
        </authorList>
    </citation>
    <scope>IDENTIFICATION</scope>
    <source>
        <tissue evidence="2">Leaf</tissue>
    </source>
</reference>
<name>A0AC58T529_TOBAC</name>
<gene>
    <name evidence="2" type="primary">LOC142172570</name>
</gene>
<dbReference type="RefSeq" id="XP_075092320.1">
    <property type="nucleotide sequence ID" value="XM_075236219.1"/>
</dbReference>
<keyword evidence="1" id="KW-1185">Reference proteome</keyword>
<reference evidence="1" key="1">
    <citation type="journal article" date="2014" name="Nat. Commun.">
        <title>The tobacco genome sequence and its comparison with those of tomato and potato.</title>
        <authorList>
            <person name="Sierro N."/>
            <person name="Battey J.N."/>
            <person name="Ouadi S."/>
            <person name="Bakaher N."/>
            <person name="Bovet L."/>
            <person name="Willig A."/>
            <person name="Goepfert S."/>
            <person name="Peitsch M.C."/>
            <person name="Ivanov N.V."/>
        </authorList>
    </citation>
    <scope>NUCLEOTIDE SEQUENCE [LARGE SCALE GENOMIC DNA]</scope>
</reference>
<accession>A0AC58T529</accession>
<evidence type="ECO:0000313" key="1">
    <source>
        <dbReference type="Proteomes" id="UP000790787"/>
    </source>
</evidence>
<proteinExistence type="predicted"/>
<organism evidence="1 2">
    <name type="scientific">Nicotiana tabacum</name>
    <name type="common">Common tobacco</name>
    <dbReference type="NCBI Taxonomy" id="4097"/>
    <lineage>
        <taxon>Eukaryota</taxon>
        <taxon>Viridiplantae</taxon>
        <taxon>Streptophyta</taxon>
        <taxon>Embryophyta</taxon>
        <taxon>Tracheophyta</taxon>
        <taxon>Spermatophyta</taxon>
        <taxon>Magnoliopsida</taxon>
        <taxon>eudicotyledons</taxon>
        <taxon>Gunneridae</taxon>
        <taxon>Pentapetalae</taxon>
        <taxon>asterids</taxon>
        <taxon>lamiids</taxon>
        <taxon>Solanales</taxon>
        <taxon>Solanaceae</taxon>
        <taxon>Nicotianoideae</taxon>
        <taxon>Nicotianeae</taxon>
        <taxon>Nicotiana</taxon>
    </lineage>
</organism>
<dbReference type="Proteomes" id="UP000790787">
    <property type="component" value="Chromosome 18"/>
</dbReference>
<sequence length="342" mass="39371">MYDSSDVAVGAVLRQRKDKMFRPIYYASKTFNDAQVNYVTTEKEFFVVVFAFDKFRSYLVGSKVIVHTDHSALKYMLSKKESKPRMIRWVLLLQEFDLEIKDRKGTENQVADHLSRLERPLIETVDVREEFSDEQIFLHCCDGVIRRCVLEGEMASILSHCHDGEVGGHYGGNFTARKVMTNDARVVCKFLRKNIFTRFGTPQVIISDNRLHFMKKQFTALLSKYGVAHKTRTMYHAQTSGHVVANRVLKRILEKTVSASRKDWSVKLDKALWAYRTALKTTIGTSPFKLVYGKLCHLPVEKEHKAYLAIKMIKLDLSLAGEHGLAQMNELEEFSLDAYENV</sequence>
<protein>
    <submittedName>
        <fullName evidence="2">Uncharacterized protein LOC142172570</fullName>
    </submittedName>
</protein>